<keyword evidence="1" id="KW-0540">Nuclease</keyword>
<evidence type="ECO:0000313" key="2">
    <source>
        <dbReference type="Proteomes" id="UP000625735"/>
    </source>
</evidence>
<dbReference type="SUPFAM" id="SSF56219">
    <property type="entry name" value="DNase I-like"/>
    <property type="match status" value="1"/>
</dbReference>
<reference evidence="1" key="1">
    <citation type="journal article" date="2014" name="Int. J. Syst. Evol. Microbiol.">
        <title>Complete genome sequence of Corynebacterium casei LMG S-19264T (=DSM 44701T), isolated from a smear-ripened cheese.</title>
        <authorList>
            <consortium name="US DOE Joint Genome Institute (JGI-PGF)"/>
            <person name="Walter F."/>
            <person name="Albersmeier A."/>
            <person name="Kalinowski J."/>
            <person name="Ruckert C."/>
        </authorList>
    </citation>
    <scope>NUCLEOTIDE SEQUENCE</scope>
    <source>
        <strain evidence="1">CGMCC 1.12506</strain>
    </source>
</reference>
<proteinExistence type="predicted"/>
<dbReference type="InterPro" id="IPR036691">
    <property type="entry name" value="Endo/exonu/phosph_ase_sf"/>
</dbReference>
<gene>
    <name evidence="1" type="ORF">GCM10011343_15670</name>
</gene>
<sequence>MKLTTWNIEHLAKPLAAMNTPDNKGRLQRISLQITEMDPDVLCLIEAPGDPLLIQEWIDKPTDDGGLNGTYKVAMIEGTEALIAANPNNPREAIKKLYAMEGTSLTGNQWIWFLIKHSFYTAHFVKLQEPAIWHGLTGQKQWNVNYWGKMNASKLSHWRHPQTLVLDLNGYEVEIIGVHLKSKINQVNPFDADKNLTENYVAEALKARVKLATETYDVRMYINQRFEQEANPRIIVCGDLNDGPGREFFERQFLFFDLISNIQGDIFFAKRFLNHALFDYEEHLRWSTEFNDRIERWALEHVQTYNLPDLPVDVTRRQLIDHILFTQEFVNRDSSGPKVKARSGFVEHTVHAKTNASQPAKFKTSDHRPISLLVADGY</sequence>
<dbReference type="Proteomes" id="UP000625735">
    <property type="component" value="Unassembled WGS sequence"/>
</dbReference>
<accession>A0A916Y2D7</accession>
<dbReference type="GO" id="GO:0004519">
    <property type="term" value="F:endonuclease activity"/>
    <property type="evidence" value="ECO:0007669"/>
    <property type="project" value="UniProtKB-KW"/>
</dbReference>
<comment type="caution">
    <text evidence="1">The sequence shown here is derived from an EMBL/GenBank/DDBJ whole genome shotgun (WGS) entry which is preliminary data.</text>
</comment>
<keyword evidence="2" id="KW-1185">Reference proteome</keyword>
<evidence type="ECO:0000313" key="1">
    <source>
        <dbReference type="EMBL" id="GGD26312.1"/>
    </source>
</evidence>
<reference evidence="1" key="2">
    <citation type="submission" date="2020-09" db="EMBL/GenBank/DDBJ databases">
        <authorList>
            <person name="Sun Q."/>
            <person name="Zhou Y."/>
        </authorList>
    </citation>
    <scope>NUCLEOTIDE SEQUENCE</scope>
    <source>
        <strain evidence="1">CGMCC 1.12506</strain>
    </source>
</reference>
<dbReference type="Gene3D" id="3.60.10.10">
    <property type="entry name" value="Endonuclease/exonuclease/phosphatase"/>
    <property type="match status" value="1"/>
</dbReference>
<dbReference type="RefSeq" id="WP_188362005.1">
    <property type="nucleotide sequence ID" value="NZ_BMFG01000005.1"/>
</dbReference>
<dbReference type="AlphaFoldDB" id="A0A916Y2D7"/>
<protein>
    <submittedName>
        <fullName evidence="1">Endonuclease</fullName>
    </submittedName>
</protein>
<dbReference type="EMBL" id="BMFG01000005">
    <property type="protein sequence ID" value="GGD26312.1"/>
    <property type="molecule type" value="Genomic_DNA"/>
</dbReference>
<keyword evidence="1" id="KW-0255">Endonuclease</keyword>
<name>A0A916Y2D7_9FLAO</name>
<organism evidence="1 2">
    <name type="scientific">Flavobacterium orientale</name>
    <dbReference type="NCBI Taxonomy" id="1756020"/>
    <lineage>
        <taxon>Bacteria</taxon>
        <taxon>Pseudomonadati</taxon>
        <taxon>Bacteroidota</taxon>
        <taxon>Flavobacteriia</taxon>
        <taxon>Flavobacteriales</taxon>
        <taxon>Flavobacteriaceae</taxon>
        <taxon>Flavobacterium</taxon>
    </lineage>
</organism>
<keyword evidence="1" id="KW-0378">Hydrolase</keyword>